<feature type="domain" description="DUF8040" evidence="9">
    <location>
        <begin position="2"/>
        <end position="53"/>
    </location>
</feature>
<dbReference type="GO" id="GO:0004518">
    <property type="term" value="F:nuclease activity"/>
    <property type="evidence" value="ECO:0007669"/>
    <property type="project" value="UniProtKB-KW"/>
</dbReference>
<accession>A0ABD0Z3T3</accession>
<protein>
    <submittedName>
        <fullName evidence="10">Protein ALP1-like</fullName>
    </submittedName>
</protein>
<keyword evidence="5" id="KW-0479">Metal-binding</keyword>
<dbReference type="PANTHER" id="PTHR22930:SF259">
    <property type="entry name" value="OS08G0106900 PROTEIN"/>
    <property type="match status" value="1"/>
</dbReference>
<dbReference type="InterPro" id="IPR027806">
    <property type="entry name" value="HARBI1_dom"/>
</dbReference>
<dbReference type="GO" id="GO:0046872">
    <property type="term" value="F:metal ion binding"/>
    <property type="evidence" value="ECO:0007669"/>
    <property type="project" value="UniProtKB-KW"/>
</dbReference>
<dbReference type="EMBL" id="JBANAX010000901">
    <property type="protein sequence ID" value="KAL1189358.1"/>
    <property type="molecule type" value="Genomic_DNA"/>
</dbReference>
<organism evidence="10 11">
    <name type="scientific">Cardamine amara subsp. amara</name>
    <dbReference type="NCBI Taxonomy" id="228776"/>
    <lineage>
        <taxon>Eukaryota</taxon>
        <taxon>Viridiplantae</taxon>
        <taxon>Streptophyta</taxon>
        <taxon>Embryophyta</taxon>
        <taxon>Tracheophyta</taxon>
        <taxon>Spermatophyta</taxon>
        <taxon>Magnoliopsida</taxon>
        <taxon>eudicotyledons</taxon>
        <taxon>Gunneridae</taxon>
        <taxon>Pentapetalae</taxon>
        <taxon>rosids</taxon>
        <taxon>malvids</taxon>
        <taxon>Brassicales</taxon>
        <taxon>Brassicaceae</taxon>
        <taxon>Cardamineae</taxon>
        <taxon>Cardamine</taxon>
    </lineage>
</organism>
<evidence type="ECO:0000256" key="7">
    <source>
        <dbReference type="ARBA" id="ARBA00023242"/>
    </source>
</evidence>
<feature type="domain" description="DDE Tnp4" evidence="8">
    <location>
        <begin position="89"/>
        <end position="251"/>
    </location>
</feature>
<evidence type="ECO:0000313" key="11">
    <source>
        <dbReference type="Proteomes" id="UP001558713"/>
    </source>
</evidence>
<comment type="caution">
    <text evidence="10">The sequence shown here is derived from an EMBL/GenBank/DDBJ whole genome shotgun (WGS) entry which is preliminary data.</text>
</comment>
<dbReference type="PANTHER" id="PTHR22930">
    <property type="match status" value="1"/>
</dbReference>
<gene>
    <name evidence="10" type="ORF">V5N11_017175</name>
</gene>
<evidence type="ECO:0000256" key="1">
    <source>
        <dbReference type="ARBA" id="ARBA00001968"/>
    </source>
</evidence>
<keyword evidence="4" id="KW-0540">Nuclease</keyword>
<keyword evidence="6" id="KW-0378">Hydrolase</keyword>
<dbReference type="InterPro" id="IPR045249">
    <property type="entry name" value="HARBI1-like"/>
</dbReference>
<comment type="similarity">
    <text evidence="3">Belongs to the HARBI1 family.</text>
</comment>
<reference evidence="10 11" key="1">
    <citation type="submission" date="2024-04" db="EMBL/GenBank/DDBJ databases">
        <title>Genome assembly C_amara_ONT_v2.</title>
        <authorList>
            <person name="Yant L."/>
            <person name="Moore C."/>
            <person name="Slenker M."/>
        </authorList>
    </citation>
    <scope>NUCLEOTIDE SEQUENCE [LARGE SCALE GENOMIC DNA]</scope>
    <source>
        <tissue evidence="10">Leaf</tissue>
    </source>
</reference>
<dbReference type="Pfam" id="PF13359">
    <property type="entry name" value="DDE_Tnp_4"/>
    <property type="match status" value="1"/>
</dbReference>
<dbReference type="Proteomes" id="UP001558713">
    <property type="component" value="Unassembled WGS sequence"/>
</dbReference>
<dbReference type="GO" id="GO:0005634">
    <property type="term" value="C:nucleus"/>
    <property type="evidence" value="ECO:0007669"/>
    <property type="project" value="UniProtKB-SubCell"/>
</dbReference>
<evidence type="ECO:0000256" key="3">
    <source>
        <dbReference type="ARBA" id="ARBA00006958"/>
    </source>
</evidence>
<keyword evidence="11" id="KW-1185">Reference proteome</keyword>
<evidence type="ECO:0000259" key="8">
    <source>
        <dbReference type="Pfam" id="PF13359"/>
    </source>
</evidence>
<comment type="subcellular location">
    <subcellularLocation>
        <location evidence="2">Nucleus</location>
    </subcellularLocation>
</comment>
<proteinExistence type="inferred from homology"/>
<evidence type="ECO:0000256" key="5">
    <source>
        <dbReference type="ARBA" id="ARBA00022723"/>
    </source>
</evidence>
<dbReference type="Pfam" id="PF26138">
    <property type="entry name" value="DUF8040"/>
    <property type="match status" value="1"/>
</dbReference>
<dbReference type="AlphaFoldDB" id="A0ABD0Z3T3"/>
<dbReference type="InterPro" id="IPR058353">
    <property type="entry name" value="DUF8040"/>
</dbReference>
<evidence type="ECO:0000313" key="10">
    <source>
        <dbReference type="EMBL" id="KAL1189358.1"/>
    </source>
</evidence>
<keyword evidence="7" id="KW-0539">Nucleus</keyword>
<evidence type="ECO:0000256" key="4">
    <source>
        <dbReference type="ARBA" id="ARBA00022722"/>
    </source>
</evidence>
<evidence type="ECO:0000259" key="9">
    <source>
        <dbReference type="Pfam" id="PF26138"/>
    </source>
</evidence>
<name>A0ABD0Z3T3_CARAN</name>
<dbReference type="GO" id="GO:0016787">
    <property type="term" value="F:hydrolase activity"/>
    <property type="evidence" value="ECO:0007669"/>
    <property type="project" value="UniProtKB-KW"/>
</dbReference>
<evidence type="ECO:0000256" key="2">
    <source>
        <dbReference type="ARBA" id="ARBA00004123"/>
    </source>
</evidence>
<evidence type="ECO:0000256" key="6">
    <source>
        <dbReference type="ARBA" id="ARBA00022801"/>
    </source>
</evidence>
<comment type="cofactor">
    <cofactor evidence="1">
        <name>a divalent metal cation</name>
        <dbReference type="ChEBI" id="CHEBI:60240"/>
    </cofactor>
</comment>
<sequence length="314" mass="35662">MGLKDTRNVSVEEMLATFLFIVGQNSRYIQAQDRFKRSRFSISTSFNTILKVLNTLAPTYMAKPGLAVPPKIRDSTRFYPYFKDCVGAIDGTHILAMIAGKDTASYRNRKGQLSQNVLAACNFDLEFIYVLSGWEGSAHDAKVLNDALTRNTNQLKVPEGKFYLVDCGFANRRNFLAPFRSTRYHLQDFRGQGKDPVNQNELFNHRHSSLRNVIERIFGIFKSRFLIFKSAPPFPYKTQAELVLACAVLHNYLRKECRSDVFPPEESGVEVTGDDENHVDEEIHGTEEQQRVLANAWRAAIAANMWTDAMNMGS</sequence>